<gene>
    <name evidence="2" type="ORF">BDY21DRAFT_74992</name>
</gene>
<accession>A0A6A6NUJ0</accession>
<sequence length="101" mass="11303">MYSGTRVAPLGFQNHRTEPRWPDLDLHPPTADSRRWRPTLVPLSSRPRVTRLRGPHPPIFFPHGQYMIRVCTSISRAEGDTCSTQSGADCGSFTLVQSATI</sequence>
<keyword evidence="3" id="KW-1185">Reference proteome</keyword>
<feature type="compositionally biased region" description="Basic and acidic residues" evidence="1">
    <location>
        <begin position="15"/>
        <end position="26"/>
    </location>
</feature>
<evidence type="ECO:0000313" key="2">
    <source>
        <dbReference type="EMBL" id="KAF2455386.1"/>
    </source>
</evidence>
<evidence type="ECO:0000313" key="3">
    <source>
        <dbReference type="Proteomes" id="UP000799766"/>
    </source>
</evidence>
<reference evidence="2" key="1">
    <citation type="journal article" date="2020" name="Stud. Mycol.">
        <title>101 Dothideomycetes genomes: a test case for predicting lifestyles and emergence of pathogens.</title>
        <authorList>
            <person name="Haridas S."/>
            <person name="Albert R."/>
            <person name="Binder M."/>
            <person name="Bloem J."/>
            <person name="Labutti K."/>
            <person name="Salamov A."/>
            <person name="Andreopoulos B."/>
            <person name="Baker S."/>
            <person name="Barry K."/>
            <person name="Bills G."/>
            <person name="Bluhm B."/>
            <person name="Cannon C."/>
            <person name="Castanera R."/>
            <person name="Culley D."/>
            <person name="Daum C."/>
            <person name="Ezra D."/>
            <person name="Gonzalez J."/>
            <person name="Henrissat B."/>
            <person name="Kuo A."/>
            <person name="Liang C."/>
            <person name="Lipzen A."/>
            <person name="Lutzoni F."/>
            <person name="Magnuson J."/>
            <person name="Mondo S."/>
            <person name="Nolan M."/>
            <person name="Ohm R."/>
            <person name="Pangilinan J."/>
            <person name="Park H.-J."/>
            <person name="Ramirez L."/>
            <person name="Alfaro M."/>
            <person name="Sun H."/>
            <person name="Tritt A."/>
            <person name="Yoshinaga Y."/>
            <person name="Zwiers L.-H."/>
            <person name="Turgeon B."/>
            <person name="Goodwin S."/>
            <person name="Spatafora J."/>
            <person name="Crous P."/>
            <person name="Grigoriev I."/>
        </authorList>
    </citation>
    <scope>NUCLEOTIDE SEQUENCE</scope>
    <source>
        <strain evidence="2">ATCC 16933</strain>
    </source>
</reference>
<name>A0A6A6NUJ0_9PEZI</name>
<dbReference type="AlphaFoldDB" id="A0A6A6NUJ0"/>
<dbReference type="EMBL" id="MU001687">
    <property type="protein sequence ID" value="KAF2455386.1"/>
    <property type="molecule type" value="Genomic_DNA"/>
</dbReference>
<protein>
    <submittedName>
        <fullName evidence="2">Uncharacterized protein</fullName>
    </submittedName>
</protein>
<organism evidence="2 3">
    <name type="scientific">Lineolata rhizophorae</name>
    <dbReference type="NCBI Taxonomy" id="578093"/>
    <lineage>
        <taxon>Eukaryota</taxon>
        <taxon>Fungi</taxon>
        <taxon>Dikarya</taxon>
        <taxon>Ascomycota</taxon>
        <taxon>Pezizomycotina</taxon>
        <taxon>Dothideomycetes</taxon>
        <taxon>Dothideomycetes incertae sedis</taxon>
        <taxon>Lineolatales</taxon>
        <taxon>Lineolataceae</taxon>
        <taxon>Lineolata</taxon>
    </lineage>
</organism>
<proteinExistence type="predicted"/>
<evidence type="ECO:0000256" key="1">
    <source>
        <dbReference type="SAM" id="MobiDB-lite"/>
    </source>
</evidence>
<feature type="region of interest" description="Disordered" evidence="1">
    <location>
        <begin position="1"/>
        <end position="36"/>
    </location>
</feature>
<dbReference type="Proteomes" id="UP000799766">
    <property type="component" value="Unassembled WGS sequence"/>
</dbReference>